<dbReference type="GO" id="GO:0009143">
    <property type="term" value="P:nucleoside triphosphate catabolic process"/>
    <property type="evidence" value="ECO:0007669"/>
    <property type="project" value="InterPro"/>
</dbReference>
<gene>
    <name evidence="3" type="ORF">COHA_009320</name>
</gene>
<dbReference type="PANTHER" id="PTHR14552:SF21">
    <property type="entry name" value="DCTP PYROPHOSPHATASE 1"/>
    <property type="match status" value="1"/>
</dbReference>
<proteinExistence type="predicted"/>
<organism evidence="3 4">
    <name type="scientific">Chlorella ohadii</name>
    <dbReference type="NCBI Taxonomy" id="2649997"/>
    <lineage>
        <taxon>Eukaryota</taxon>
        <taxon>Viridiplantae</taxon>
        <taxon>Chlorophyta</taxon>
        <taxon>core chlorophytes</taxon>
        <taxon>Trebouxiophyceae</taxon>
        <taxon>Chlorellales</taxon>
        <taxon>Chlorellaceae</taxon>
        <taxon>Chlorella clade</taxon>
        <taxon>Chlorella</taxon>
    </lineage>
</organism>
<dbReference type="InterPro" id="IPR025984">
    <property type="entry name" value="DCTPP"/>
</dbReference>
<feature type="domain" description="NTP pyrophosphohydrolase MazG-like" evidence="2">
    <location>
        <begin position="323"/>
        <end position="393"/>
    </location>
</feature>
<dbReference type="EMBL" id="JADXDR010000174">
    <property type="protein sequence ID" value="KAI7836819.1"/>
    <property type="molecule type" value="Genomic_DNA"/>
</dbReference>
<dbReference type="GO" id="GO:0047429">
    <property type="term" value="F:nucleoside triphosphate diphosphatase activity"/>
    <property type="evidence" value="ECO:0007669"/>
    <property type="project" value="InterPro"/>
</dbReference>
<sequence>MLQPRCCLTTTAGDYLSRQGVAVSLVNARLRQGALSAPPPPIQLEQAQAVHAFLLQQQRLRRITSAALVLESAPEAFLLDVQQHLRPLLACLRELGLSQEQTTAVFRGMRRQRAQAARFLVLGPEELQRRWYWLCRNLGLEGPPAAAYLASAPSLLLADPADAAAVVRWLCSAAGWRRLALRRNLQRSPVLLLMPVAQLEAAATFLQHQLDASIDELCLLLSVAPRLLALPPAQLGEAVAAYPTSWQLAAQWMERPPLLMREAAAFLRFDSCTKPVFPNHLHCPVHLRISVFRNPPWEGTSLQQLRSALQKFAAERDWGQYHTPRNLVLALVGEAGELAECFQWKGEVPCGLPGFSNAERQHVGEELADVLLYLVRLSDACGIDLAAAAEAKLCKNAGKFFAGAWHGMWQLQLRRLLCHHAKYPAEQCRGSSAKYTAYEQEQQEQQQQPGQVNGSLEQQTCGAEEQQQQQQASCWQT</sequence>
<feature type="region of interest" description="Disordered" evidence="1">
    <location>
        <begin position="439"/>
        <end position="460"/>
    </location>
</feature>
<dbReference type="AlphaFoldDB" id="A0AAD5DLZ8"/>
<dbReference type="Gene3D" id="1.25.70.10">
    <property type="entry name" value="Transcription termination factor 3, mitochondrial"/>
    <property type="match status" value="1"/>
</dbReference>
<keyword evidence="4" id="KW-1185">Reference proteome</keyword>
<dbReference type="PANTHER" id="PTHR14552">
    <property type="match status" value="1"/>
</dbReference>
<evidence type="ECO:0000256" key="1">
    <source>
        <dbReference type="SAM" id="MobiDB-lite"/>
    </source>
</evidence>
<protein>
    <recommendedName>
        <fullName evidence="2">NTP pyrophosphohydrolase MazG-like domain-containing protein</fullName>
    </recommendedName>
</protein>
<reference evidence="3" key="1">
    <citation type="submission" date="2020-11" db="EMBL/GenBank/DDBJ databases">
        <title>Chlorella ohadii genome sequencing and assembly.</title>
        <authorList>
            <person name="Murik O."/>
            <person name="Treves H."/>
            <person name="Kedem I."/>
            <person name="Shotland Y."/>
            <person name="Kaplan A."/>
        </authorList>
    </citation>
    <scope>NUCLEOTIDE SEQUENCE</scope>
    <source>
        <strain evidence="3">1</strain>
    </source>
</reference>
<evidence type="ECO:0000313" key="3">
    <source>
        <dbReference type="EMBL" id="KAI7836819.1"/>
    </source>
</evidence>
<dbReference type="Gene3D" id="1.10.287.1080">
    <property type="entry name" value="MazG-like"/>
    <property type="match status" value="1"/>
</dbReference>
<dbReference type="CDD" id="cd11537">
    <property type="entry name" value="NTP-PPase_RS21-C6_like"/>
    <property type="match status" value="1"/>
</dbReference>
<accession>A0AAD5DLZ8</accession>
<name>A0AAD5DLZ8_9CHLO</name>
<dbReference type="InterPro" id="IPR004518">
    <property type="entry name" value="MazG-like_dom"/>
</dbReference>
<dbReference type="Pfam" id="PF03819">
    <property type="entry name" value="MazG"/>
    <property type="match status" value="1"/>
</dbReference>
<evidence type="ECO:0000313" key="4">
    <source>
        <dbReference type="Proteomes" id="UP001205105"/>
    </source>
</evidence>
<evidence type="ECO:0000259" key="2">
    <source>
        <dbReference type="Pfam" id="PF03819"/>
    </source>
</evidence>
<comment type="caution">
    <text evidence="3">The sequence shown here is derived from an EMBL/GenBank/DDBJ whole genome shotgun (WGS) entry which is preliminary data.</text>
</comment>
<feature type="compositionally biased region" description="Low complexity" evidence="1">
    <location>
        <begin position="439"/>
        <end position="448"/>
    </location>
</feature>
<dbReference type="InterPro" id="IPR038538">
    <property type="entry name" value="MTERF_sf"/>
</dbReference>
<dbReference type="Proteomes" id="UP001205105">
    <property type="component" value="Unassembled WGS sequence"/>
</dbReference>
<dbReference type="SUPFAM" id="SSF101386">
    <property type="entry name" value="all-alpha NTP pyrophosphatases"/>
    <property type="match status" value="1"/>
</dbReference>